<protein>
    <recommendedName>
        <fullName evidence="2">glutathione transferase</fullName>
        <ecNumber evidence="2">2.5.1.18</ecNumber>
    </recommendedName>
</protein>
<feature type="domain" description="GST N-terminal" evidence="5">
    <location>
        <begin position="6"/>
        <end position="100"/>
    </location>
</feature>
<organism evidence="7 8">
    <name type="scientific">Niveomyces insectorum RCEF 264</name>
    <dbReference type="NCBI Taxonomy" id="1081102"/>
    <lineage>
        <taxon>Eukaryota</taxon>
        <taxon>Fungi</taxon>
        <taxon>Dikarya</taxon>
        <taxon>Ascomycota</taxon>
        <taxon>Pezizomycotina</taxon>
        <taxon>Sordariomycetes</taxon>
        <taxon>Hypocreomycetidae</taxon>
        <taxon>Hypocreales</taxon>
        <taxon>Cordycipitaceae</taxon>
        <taxon>Niveomyces</taxon>
    </lineage>
</organism>
<accession>A0A168A1T5</accession>
<dbReference type="InterPro" id="IPR036249">
    <property type="entry name" value="Thioredoxin-like_sf"/>
</dbReference>
<keyword evidence="8" id="KW-1185">Reference proteome</keyword>
<dbReference type="PANTHER" id="PTHR44051:SF9">
    <property type="entry name" value="GLUTATHIONE S-TRANSFERASE 1"/>
    <property type="match status" value="1"/>
</dbReference>
<dbReference type="PANTHER" id="PTHR44051">
    <property type="entry name" value="GLUTATHIONE S-TRANSFERASE-RELATED"/>
    <property type="match status" value="1"/>
</dbReference>
<dbReference type="PROSITE" id="PS50404">
    <property type="entry name" value="GST_NTER"/>
    <property type="match status" value="1"/>
</dbReference>
<evidence type="ECO:0000256" key="2">
    <source>
        <dbReference type="ARBA" id="ARBA00012452"/>
    </source>
</evidence>
<dbReference type="STRING" id="1081102.A0A168A1T5"/>
<dbReference type="AlphaFoldDB" id="A0A168A1T5"/>
<keyword evidence="3 7" id="KW-0808">Transferase</keyword>
<dbReference type="Proteomes" id="UP000076874">
    <property type="component" value="Unassembled WGS sequence"/>
</dbReference>
<dbReference type="PROSITE" id="PS50405">
    <property type="entry name" value="GST_CTER"/>
    <property type="match status" value="1"/>
</dbReference>
<proteinExistence type="inferred from homology"/>
<evidence type="ECO:0000313" key="8">
    <source>
        <dbReference type="Proteomes" id="UP000076874"/>
    </source>
</evidence>
<dbReference type="SUPFAM" id="SSF47616">
    <property type="entry name" value="GST C-terminal domain-like"/>
    <property type="match status" value="1"/>
</dbReference>
<dbReference type="InterPro" id="IPR010987">
    <property type="entry name" value="Glutathione-S-Trfase_C-like"/>
</dbReference>
<comment type="catalytic activity">
    <reaction evidence="4">
        <text>RX + glutathione = an S-substituted glutathione + a halide anion + H(+)</text>
        <dbReference type="Rhea" id="RHEA:16437"/>
        <dbReference type="ChEBI" id="CHEBI:15378"/>
        <dbReference type="ChEBI" id="CHEBI:16042"/>
        <dbReference type="ChEBI" id="CHEBI:17792"/>
        <dbReference type="ChEBI" id="CHEBI:57925"/>
        <dbReference type="ChEBI" id="CHEBI:90779"/>
        <dbReference type="EC" id="2.5.1.18"/>
    </reaction>
</comment>
<dbReference type="InterPro" id="IPR004045">
    <property type="entry name" value="Glutathione_S-Trfase_N"/>
</dbReference>
<dbReference type="SUPFAM" id="SSF52833">
    <property type="entry name" value="Thioredoxin-like"/>
    <property type="match status" value="1"/>
</dbReference>
<evidence type="ECO:0000259" key="5">
    <source>
        <dbReference type="PROSITE" id="PS50404"/>
    </source>
</evidence>
<dbReference type="FunFam" id="3.40.30.10:FF:000156">
    <property type="entry name" value="Glutathione S-transferase 1"/>
    <property type="match status" value="1"/>
</dbReference>
<gene>
    <name evidence="7" type="ORF">SPI_00334</name>
</gene>
<dbReference type="EMBL" id="AZHD01000001">
    <property type="protein sequence ID" value="OAA68139.1"/>
    <property type="molecule type" value="Genomic_DNA"/>
</dbReference>
<dbReference type="Pfam" id="PF14497">
    <property type="entry name" value="GST_C_3"/>
    <property type="match status" value="1"/>
</dbReference>
<evidence type="ECO:0000256" key="4">
    <source>
        <dbReference type="ARBA" id="ARBA00047960"/>
    </source>
</evidence>
<sequence length="274" mass="30471">MAETDQAKVTLHWLNASRSQRILWLLTELDVPYDLKFYHRDPKTGLAGADLEKVHPLGKSPVITVTPPAANAGGADAKPIVLAESGFIVEYLCEHWGHGTDIVPAKWREGREHQVGGETAAWLRYQYLMHYAEGSLMPFLVVYFVFSTLKSSAVPWFLRPITSSIANKVSEAYVLPNVHRHLKLLESYLAEPPAASDGTGYLCGGHLTAADILLSFPLLSVRERREDLGPWEGGSMDTAYPKLFAYLDRLEKEPSYQKAVAKIVEVEGSYSVLM</sequence>
<comment type="caution">
    <text evidence="7">The sequence shown here is derived from an EMBL/GenBank/DDBJ whole genome shotgun (WGS) entry which is preliminary data.</text>
</comment>
<name>A0A168A1T5_9HYPO</name>
<dbReference type="SFLD" id="SFLDG00358">
    <property type="entry name" value="Main_(cytGST)"/>
    <property type="match status" value="1"/>
</dbReference>
<dbReference type="Gene3D" id="1.20.1050.10">
    <property type="match status" value="1"/>
</dbReference>
<dbReference type="InterPro" id="IPR004046">
    <property type="entry name" value="GST_C"/>
</dbReference>
<dbReference type="GO" id="GO:0004364">
    <property type="term" value="F:glutathione transferase activity"/>
    <property type="evidence" value="ECO:0007669"/>
    <property type="project" value="UniProtKB-EC"/>
</dbReference>
<dbReference type="CDD" id="cd03189">
    <property type="entry name" value="GST_C_GTT1_like"/>
    <property type="match status" value="1"/>
</dbReference>
<feature type="domain" description="GST C-terminal" evidence="6">
    <location>
        <begin position="118"/>
        <end position="270"/>
    </location>
</feature>
<evidence type="ECO:0000313" key="7">
    <source>
        <dbReference type="EMBL" id="OAA68139.1"/>
    </source>
</evidence>
<reference evidence="7 8" key="1">
    <citation type="journal article" date="2016" name="Genome Biol. Evol.">
        <title>Divergent and convergent evolution of fungal pathogenicity.</title>
        <authorList>
            <person name="Shang Y."/>
            <person name="Xiao G."/>
            <person name="Zheng P."/>
            <person name="Cen K."/>
            <person name="Zhan S."/>
            <person name="Wang C."/>
        </authorList>
    </citation>
    <scope>NUCLEOTIDE SEQUENCE [LARGE SCALE GENOMIC DNA]</scope>
    <source>
        <strain evidence="7 8">RCEF 264</strain>
    </source>
</reference>
<dbReference type="GO" id="GO:0005737">
    <property type="term" value="C:cytoplasm"/>
    <property type="evidence" value="ECO:0007669"/>
    <property type="project" value="UniProtKB-ARBA"/>
</dbReference>
<dbReference type="GO" id="GO:0004602">
    <property type="term" value="F:glutathione peroxidase activity"/>
    <property type="evidence" value="ECO:0007669"/>
    <property type="project" value="UniProtKB-ARBA"/>
</dbReference>
<dbReference type="SFLD" id="SFLDS00019">
    <property type="entry name" value="Glutathione_Transferase_(cytos"/>
    <property type="match status" value="1"/>
</dbReference>
<comment type="similarity">
    <text evidence="1">Belongs to the GST superfamily.</text>
</comment>
<dbReference type="Pfam" id="PF13409">
    <property type="entry name" value="GST_N_2"/>
    <property type="match status" value="1"/>
</dbReference>
<dbReference type="InterPro" id="IPR040079">
    <property type="entry name" value="Glutathione_S-Trfase"/>
</dbReference>
<dbReference type="EC" id="2.5.1.18" evidence="2"/>
<dbReference type="Gene3D" id="3.40.30.10">
    <property type="entry name" value="Glutaredoxin"/>
    <property type="match status" value="1"/>
</dbReference>
<evidence type="ECO:0000259" key="6">
    <source>
        <dbReference type="PROSITE" id="PS50405"/>
    </source>
</evidence>
<dbReference type="OrthoDB" id="2098326at2759"/>
<evidence type="ECO:0000256" key="1">
    <source>
        <dbReference type="ARBA" id="ARBA00007409"/>
    </source>
</evidence>
<evidence type="ECO:0000256" key="3">
    <source>
        <dbReference type="ARBA" id="ARBA00022679"/>
    </source>
</evidence>
<dbReference type="InterPro" id="IPR036282">
    <property type="entry name" value="Glutathione-S-Trfase_C_sf"/>
</dbReference>
<dbReference type="CDD" id="cd03046">
    <property type="entry name" value="GST_N_GTT1_like"/>
    <property type="match status" value="1"/>
</dbReference>